<evidence type="ECO:0000259" key="2">
    <source>
        <dbReference type="Pfam" id="PF25072"/>
    </source>
</evidence>
<keyword evidence="1" id="KW-0472">Membrane</keyword>
<organism evidence="3 4">
    <name type="scientific">Vigna radiata var. radiata</name>
    <name type="common">Mung bean</name>
    <name type="synonym">Phaseolus aureus</name>
    <dbReference type="NCBI Taxonomy" id="3916"/>
    <lineage>
        <taxon>Eukaryota</taxon>
        <taxon>Viridiplantae</taxon>
        <taxon>Streptophyta</taxon>
        <taxon>Embryophyta</taxon>
        <taxon>Tracheophyta</taxon>
        <taxon>Spermatophyta</taxon>
        <taxon>Magnoliopsida</taxon>
        <taxon>eudicotyledons</taxon>
        <taxon>Gunneridae</taxon>
        <taxon>Pentapetalae</taxon>
        <taxon>rosids</taxon>
        <taxon>fabids</taxon>
        <taxon>Fabales</taxon>
        <taxon>Fabaceae</taxon>
        <taxon>Papilionoideae</taxon>
        <taxon>50 kb inversion clade</taxon>
        <taxon>NPAAA clade</taxon>
        <taxon>indigoferoid/millettioid clade</taxon>
        <taxon>Phaseoleae</taxon>
        <taxon>Vigna</taxon>
    </lineage>
</organism>
<dbReference type="Pfam" id="PF25072">
    <property type="entry name" value="DUF7796"/>
    <property type="match status" value="1"/>
</dbReference>
<name>A0A1S3U0Y0_VIGRR</name>
<dbReference type="RefSeq" id="XP_014499659.1">
    <property type="nucleotide sequence ID" value="XM_014644173.2"/>
</dbReference>
<dbReference type="PANTHER" id="PTHR35112">
    <property type="entry name" value="OS08G0360500 PROTEIN"/>
    <property type="match status" value="1"/>
</dbReference>
<dbReference type="KEGG" id="vra:106760755"/>
<accession>A0A1S3U0Y0</accession>
<dbReference type="GeneID" id="106760755"/>
<dbReference type="OrthoDB" id="2016723at2759"/>
<protein>
    <submittedName>
        <fullName evidence="4">Uncharacterized protein LOC106760755</fullName>
    </submittedName>
</protein>
<dbReference type="PANTHER" id="PTHR35112:SF1">
    <property type="entry name" value="RING_FYVE_PHD ZINC FINGER SUPERFAMILY PROTEIN"/>
    <property type="match status" value="1"/>
</dbReference>
<feature type="transmembrane region" description="Helical" evidence="1">
    <location>
        <begin position="21"/>
        <end position="41"/>
    </location>
</feature>
<dbReference type="STRING" id="3916.A0A1S3U0Y0"/>
<reference evidence="4" key="2">
    <citation type="submission" date="2025-08" db="UniProtKB">
        <authorList>
            <consortium name="RefSeq"/>
        </authorList>
    </citation>
    <scope>IDENTIFICATION</scope>
    <source>
        <tissue evidence="4">Leaf</tissue>
    </source>
</reference>
<keyword evidence="3" id="KW-1185">Reference proteome</keyword>
<evidence type="ECO:0000313" key="4">
    <source>
        <dbReference type="RefSeq" id="XP_014499659.1"/>
    </source>
</evidence>
<dbReference type="Proteomes" id="UP000087766">
    <property type="component" value="Chromosome 5"/>
</dbReference>
<gene>
    <name evidence="4" type="primary">LOC106760755</name>
</gene>
<dbReference type="AlphaFoldDB" id="A0A1S3U0Y0"/>
<evidence type="ECO:0000313" key="3">
    <source>
        <dbReference type="Proteomes" id="UP000087766"/>
    </source>
</evidence>
<keyword evidence="1" id="KW-0812">Transmembrane</keyword>
<reference evidence="3" key="1">
    <citation type="journal article" date="2014" name="Nat. Commun.">
        <title>Genome sequence of mungbean and insights into evolution within Vigna species.</title>
        <authorList>
            <person name="Kang Y.J."/>
            <person name="Kim S.K."/>
            <person name="Kim M.Y."/>
            <person name="Lestari P."/>
            <person name="Kim K.H."/>
            <person name="Ha B.K."/>
            <person name="Jun T.H."/>
            <person name="Hwang W.J."/>
            <person name="Lee T."/>
            <person name="Lee J."/>
            <person name="Shim S."/>
            <person name="Yoon M.Y."/>
            <person name="Jang Y.E."/>
            <person name="Han K.S."/>
            <person name="Taeprayoon P."/>
            <person name="Yoon N."/>
            <person name="Somta P."/>
            <person name="Tanya P."/>
            <person name="Kim K.S."/>
            <person name="Gwag J.G."/>
            <person name="Moon J.K."/>
            <person name="Lee Y.H."/>
            <person name="Park B.S."/>
            <person name="Bombarely A."/>
            <person name="Doyle J.J."/>
            <person name="Jackson S.A."/>
            <person name="Schafleitner R."/>
            <person name="Srinives P."/>
            <person name="Varshney R.K."/>
            <person name="Lee S.H."/>
        </authorList>
    </citation>
    <scope>NUCLEOTIDE SEQUENCE [LARGE SCALE GENOMIC DNA]</scope>
    <source>
        <strain evidence="3">cv. VC1973A</strain>
    </source>
</reference>
<dbReference type="InterPro" id="IPR056698">
    <property type="entry name" value="DUF7796"/>
</dbReference>
<proteinExistence type="predicted"/>
<evidence type="ECO:0000256" key="1">
    <source>
        <dbReference type="SAM" id="Phobius"/>
    </source>
</evidence>
<feature type="domain" description="DUF7796" evidence="2">
    <location>
        <begin position="77"/>
        <end position="419"/>
    </location>
</feature>
<sequence>MLKSPRNFVAPFTKWVSEINWRLTGLIIPFVLFIIFFSLHYSSTSNGFKAFYPVEFFLRLPFSGESDHVLNKEELLRSKIAVCLVGGARRFELTGPSIIENILKEYPNSDLFLHSPLDSDTFKFSLLKSAPNVAAIRIFRPQPLPENESYVRVLTAHNSPNGIQGLLQYFNLVEGCLTMIRSHQQKNNFTYDWVVRTRVDGYWNAPLGPQNFVPGKYLVPPGSSYGGLNDRLGIGDLTTSTVALSRLSLIPHLDSAGFNNLNSEAAFKAQLTTQNVTYVAKRLPFCVVSDRRYDFPPGQFGVPVAALSSPGPLSGAKCRPCTAVCQGLCVETVMESVEKVWSWTEWENGVLELCDAREGWESGWEKIFDRVAGKKLARARKRIQFMKTGECVKDFQELRKRSTHWSAPPEDEICTFGLTPH</sequence>
<keyword evidence="1" id="KW-1133">Transmembrane helix</keyword>